<protein>
    <recommendedName>
        <fullName evidence="6">Translation initiation factor 2</fullName>
    </recommendedName>
</protein>
<dbReference type="SUPFAM" id="SSF58104">
    <property type="entry name" value="Methyl-accepting chemotaxis protein (MCP) signaling domain"/>
    <property type="match status" value="1"/>
</dbReference>
<accession>A0A0B0H8X1</accession>
<keyword evidence="4" id="KW-1185">Reference proteome</keyword>
<dbReference type="OrthoDB" id="7062022at2"/>
<dbReference type="Proteomes" id="UP000190962">
    <property type="component" value="Unassembled WGS sequence"/>
</dbReference>
<dbReference type="Gene3D" id="1.10.287.950">
    <property type="entry name" value="Methyl-accepting chemotaxis protein"/>
    <property type="match status" value="1"/>
</dbReference>
<reference evidence="2 4" key="1">
    <citation type="journal article" date="2014" name="BMC Genomics">
        <title>The genome of the intracellular bacterium of the coastal bivalve, Solemya velum: a blueprint for thriving in and out of symbiosis.</title>
        <authorList>
            <person name="Dmytrenko O."/>
            <person name="Russell S.L."/>
            <person name="Loo W.T."/>
            <person name="Fontanez K.M."/>
            <person name="Liao L."/>
            <person name="Roeselers G."/>
            <person name="Sharma R."/>
            <person name="Stewart F.J."/>
            <person name="Newton I.L."/>
            <person name="Woyke T."/>
            <person name="Wu D."/>
            <person name="Lang J.M."/>
            <person name="Eisen J.A."/>
            <person name="Cavanaugh C.M."/>
        </authorList>
    </citation>
    <scope>NUCLEOTIDE SEQUENCE [LARGE SCALE GENOMIC DNA]</scope>
    <source>
        <strain evidence="2 4">WH</strain>
    </source>
</reference>
<dbReference type="EMBL" id="JRAA01000001">
    <property type="protein sequence ID" value="KHF26628.1"/>
    <property type="molecule type" value="Genomic_DNA"/>
</dbReference>
<keyword evidence="1" id="KW-0472">Membrane</keyword>
<feature type="transmembrane region" description="Helical" evidence="1">
    <location>
        <begin position="49"/>
        <end position="70"/>
    </location>
</feature>
<dbReference type="STRING" id="2340.JV46_23480"/>
<evidence type="ECO:0000256" key="1">
    <source>
        <dbReference type="SAM" id="Phobius"/>
    </source>
</evidence>
<dbReference type="GeneID" id="86990718"/>
<gene>
    <name evidence="3" type="ORF">BOV88_01345</name>
    <name evidence="2" type="ORF">JV46_23480</name>
</gene>
<name>A0A0B0H8X1_SOVGS</name>
<sequence length="195" mass="22295">MVEENKKSFPISDDENVREQQFRRAVSSFEGIILSQIEMKNKLAVRLNYSIVAGILILGMIAISILILLLTLSSQVNRMNAVVTDMNHNFTQVADQMTAMKSYVGSMETRVAQLNEIRDYTSIMDSEMEFVSSDMDDMLNRISGIGENVHGVRTKVDSISNTVDRMDFEVVRMRYDMKDMARPSRTLNKMFPFLD</sequence>
<keyword evidence="1" id="KW-0812">Transmembrane</keyword>
<dbReference type="AlphaFoldDB" id="A0A0B0H8X1"/>
<dbReference type="Proteomes" id="UP000030856">
    <property type="component" value="Unassembled WGS sequence"/>
</dbReference>
<dbReference type="EMBL" id="MPNX01000001">
    <property type="protein sequence ID" value="OOY36261.1"/>
    <property type="molecule type" value="Genomic_DNA"/>
</dbReference>
<proteinExistence type="predicted"/>
<evidence type="ECO:0000313" key="4">
    <source>
        <dbReference type="Proteomes" id="UP000030856"/>
    </source>
</evidence>
<evidence type="ECO:0000313" key="3">
    <source>
        <dbReference type="EMBL" id="OOY36261.1"/>
    </source>
</evidence>
<organism evidence="2 4">
    <name type="scientific">Solemya velum gill symbiont</name>
    <dbReference type="NCBI Taxonomy" id="2340"/>
    <lineage>
        <taxon>Bacteria</taxon>
        <taxon>Pseudomonadati</taxon>
        <taxon>Pseudomonadota</taxon>
        <taxon>Gammaproteobacteria</taxon>
        <taxon>sulfur-oxidizing symbionts</taxon>
    </lineage>
</organism>
<evidence type="ECO:0000313" key="2">
    <source>
        <dbReference type="EMBL" id="KHF26628.1"/>
    </source>
</evidence>
<reference evidence="3 5" key="2">
    <citation type="submission" date="2016-11" db="EMBL/GenBank/DDBJ databases">
        <title>Mixed transmission modes and dynamic genome evolution in an obligate animal-bacterial symbiosis.</title>
        <authorList>
            <person name="Russell S.L."/>
            <person name="Corbett-Detig R.B."/>
            <person name="Cavanaugh C.M."/>
        </authorList>
    </citation>
    <scope>NUCLEOTIDE SEQUENCE [LARGE SCALE GENOMIC DNA]</scope>
    <source>
        <strain evidence="3">MA-KB16</strain>
    </source>
</reference>
<evidence type="ECO:0000313" key="5">
    <source>
        <dbReference type="Proteomes" id="UP000190962"/>
    </source>
</evidence>
<evidence type="ECO:0008006" key="6">
    <source>
        <dbReference type="Google" id="ProtNLM"/>
    </source>
</evidence>
<dbReference type="RefSeq" id="WP_043116419.1">
    <property type="nucleotide sequence ID" value="NZ_JRAA01000001.1"/>
</dbReference>
<comment type="caution">
    <text evidence="2">The sequence shown here is derived from an EMBL/GenBank/DDBJ whole genome shotgun (WGS) entry which is preliminary data.</text>
</comment>
<keyword evidence="1" id="KW-1133">Transmembrane helix</keyword>